<dbReference type="GO" id="GO:0006508">
    <property type="term" value="P:proteolysis"/>
    <property type="evidence" value="ECO:0007669"/>
    <property type="project" value="InterPro"/>
</dbReference>
<organism evidence="3">
    <name type="scientific">Trypanosoma congolense (strain IL3000)</name>
    <dbReference type="NCBI Taxonomy" id="1068625"/>
    <lineage>
        <taxon>Eukaryota</taxon>
        <taxon>Discoba</taxon>
        <taxon>Euglenozoa</taxon>
        <taxon>Kinetoplastea</taxon>
        <taxon>Metakinetoplastina</taxon>
        <taxon>Trypanosomatida</taxon>
        <taxon>Trypanosomatidae</taxon>
        <taxon>Trypanosoma</taxon>
        <taxon>Nannomonas</taxon>
    </lineage>
</organism>
<dbReference type="EMBL" id="HE575323">
    <property type="protein sequence ID" value="CCC94334.1"/>
    <property type="molecule type" value="Genomic_DNA"/>
</dbReference>
<accession>G0UY67</accession>
<proteinExistence type="predicted"/>
<evidence type="ECO:0000259" key="2">
    <source>
        <dbReference type="PROSITE" id="PS50203"/>
    </source>
</evidence>
<dbReference type="InterPro" id="IPR036213">
    <property type="entry name" value="Calpain_III_sf"/>
</dbReference>
<dbReference type="AlphaFoldDB" id="G0UY67"/>
<dbReference type="PANTHER" id="PTHR10183">
    <property type="entry name" value="CALPAIN"/>
    <property type="match status" value="1"/>
</dbReference>
<dbReference type="InterPro" id="IPR022684">
    <property type="entry name" value="Calpain_cysteine_protease"/>
</dbReference>
<dbReference type="Pfam" id="PF00648">
    <property type="entry name" value="Peptidase_C2"/>
    <property type="match status" value="1"/>
</dbReference>
<dbReference type="PROSITE" id="PS50203">
    <property type="entry name" value="CALPAIN_CAT"/>
    <property type="match status" value="1"/>
</dbReference>
<dbReference type="VEuPathDB" id="TriTrypDB:TcIL3000_10_11130"/>
<dbReference type="InterPro" id="IPR001300">
    <property type="entry name" value="Peptidase_C2_calpain_cat"/>
</dbReference>
<dbReference type="InterPro" id="IPR038765">
    <property type="entry name" value="Papain-like_cys_pep_sf"/>
</dbReference>
<name>G0UY67_TRYCI</name>
<dbReference type="SMART" id="SM00230">
    <property type="entry name" value="CysPc"/>
    <property type="match status" value="1"/>
</dbReference>
<gene>
    <name evidence="3" type="ORF">TCIL3000_10_11130</name>
</gene>
<dbReference type="PANTHER" id="PTHR10183:SF423">
    <property type="entry name" value="LEUCINE-RICH REPEAT PROTEIN (LRRP)"/>
    <property type="match status" value="1"/>
</dbReference>
<feature type="domain" description="Calpain catalytic" evidence="2">
    <location>
        <begin position="283"/>
        <end position="481"/>
    </location>
</feature>
<comment type="caution">
    <text evidence="1">Lacks conserved residue(s) required for the propagation of feature annotation.</text>
</comment>
<dbReference type="SUPFAM" id="SSF49758">
    <property type="entry name" value="Calpain large subunit, middle domain (domain III)"/>
    <property type="match status" value="1"/>
</dbReference>
<protein>
    <submittedName>
        <fullName evidence="3">Putative calpain-like cysteine peptidase</fullName>
    </submittedName>
</protein>
<evidence type="ECO:0000256" key="1">
    <source>
        <dbReference type="PROSITE-ProRule" id="PRU00239"/>
    </source>
</evidence>
<dbReference type="GO" id="GO:0004198">
    <property type="term" value="F:calcium-dependent cysteine-type endopeptidase activity"/>
    <property type="evidence" value="ECO:0007669"/>
    <property type="project" value="InterPro"/>
</dbReference>
<dbReference type="PRINTS" id="PR00704">
    <property type="entry name" value="CALPAIN"/>
</dbReference>
<evidence type="ECO:0000313" key="3">
    <source>
        <dbReference type="EMBL" id="CCC94334.1"/>
    </source>
</evidence>
<sequence>MEIITVADEYEYASEKYGSKIYTDLVDSLKKLPRKLDLSRYIYSPKFFECILHMIGRRYEIEELKFDGMQIPTEQLLRLFNILKGSSVSTISLRGVPLDNISGVALRDLIMELGELCTVDICNTGLPSDLEHTIQLQAEINRLQREDKDALRQKAVGPETSKHWRRRLESWHANSCFTIDSGAIDMNITSCREIMHETMKSGELFTDERFTPNIASKRGDLTWVRVSSLVDLENDSEACCVGGKALIPSIINDTTNLCAALNIVQQVLYLRKHLSVWRLPCRGAFSFRFFSGNIPMEVVVDDFIPMLGGIPGGIHHPGGSNDYWGCLVEKAFAKLHGGYENINGIGFGYALSCLTGGTCFEVDIETFRHNHRETLLFKLLKDAINTRKVIAFFAHPRNEIALKCLEEVGIAPCMSYLLTNVDVSRCIESYPSYSLQFSYPEVTATETSGAVAQFLGYRSWELSANWIPLEHVLTYFDKTCILFWPPGDPLSIRKHVVERHCRCKGGSDSMSTFAKNPSFLLSNRENSEKELMLVLRAKQKIENLDDFWLQLHVFKWIEGESGAERRCDICPNNELLSTRKAKGCEVGLVIDLRENEKLQIVASSSTDCYCVLIATCSHEFEFSFLAPLKSYTVDGKWERNFDLKPSYNLKNNTDVVINRMIVAISQKPIDRRVVGVSLELWKKNSVSLAENTIMCFTEFRGDLLTVFPLEVAIRPGESCSVIPCARGVQETVEFSMTIFCSSVLELDE</sequence>
<reference evidence="3" key="1">
    <citation type="journal article" date="2012" name="Proc. Natl. Acad. Sci. U.S.A.">
        <title>Antigenic diversity is generated by distinct evolutionary mechanisms in African trypanosome species.</title>
        <authorList>
            <person name="Jackson A.P."/>
            <person name="Berry A."/>
            <person name="Aslett M."/>
            <person name="Allison H.C."/>
            <person name="Burton P."/>
            <person name="Vavrova-Anderson J."/>
            <person name="Brown R."/>
            <person name="Browne H."/>
            <person name="Corton N."/>
            <person name="Hauser H."/>
            <person name="Gamble J."/>
            <person name="Gilderthorp R."/>
            <person name="Marcello L."/>
            <person name="McQuillan J."/>
            <person name="Otto T.D."/>
            <person name="Quail M.A."/>
            <person name="Sanders M.J."/>
            <person name="van Tonder A."/>
            <person name="Ginger M.L."/>
            <person name="Field M.C."/>
            <person name="Barry J.D."/>
            <person name="Hertz-Fowler C."/>
            <person name="Berriman M."/>
        </authorList>
    </citation>
    <scope>NUCLEOTIDE SEQUENCE</scope>
    <source>
        <strain evidence="3">IL3000</strain>
    </source>
</reference>
<dbReference type="SUPFAM" id="SSF54001">
    <property type="entry name" value="Cysteine proteinases"/>
    <property type="match status" value="1"/>
</dbReference>